<dbReference type="AlphaFoldDB" id="A0A645H8J7"/>
<dbReference type="PROSITE" id="PS51975">
    <property type="entry name" value="RNASE_H_2"/>
    <property type="match status" value="1"/>
</dbReference>
<dbReference type="GO" id="GO:0043137">
    <property type="term" value="P:DNA replication, removal of RNA primer"/>
    <property type="evidence" value="ECO:0007669"/>
    <property type="project" value="TreeGrafter"/>
</dbReference>
<dbReference type="Gene3D" id="3.30.420.10">
    <property type="entry name" value="Ribonuclease H-like superfamily/Ribonuclease H"/>
    <property type="match status" value="1"/>
</dbReference>
<keyword evidence="12" id="KW-0464">Manganese</keyword>
<dbReference type="SUPFAM" id="SSF53098">
    <property type="entry name" value="Ribonuclease H-like"/>
    <property type="match status" value="1"/>
</dbReference>
<comment type="caution">
    <text evidence="14">The sequence shown here is derived from an EMBL/GenBank/DDBJ whole genome shotgun (WGS) entry which is preliminary data.</text>
</comment>
<dbReference type="PANTHER" id="PTHR10954">
    <property type="entry name" value="RIBONUCLEASE H2 SUBUNIT A"/>
    <property type="match status" value="1"/>
</dbReference>
<evidence type="ECO:0000313" key="14">
    <source>
        <dbReference type="EMBL" id="MPN35020.1"/>
    </source>
</evidence>
<dbReference type="GO" id="GO:0005737">
    <property type="term" value="C:cytoplasm"/>
    <property type="evidence" value="ECO:0007669"/>
    <property type="project" value="UniProtKB-SubCell"/>
</dbReference>
<evidence type="ECO:0000256" key="3">
    <source>
        <dbReference type="ARBA" id="ARBA00004496"/>
    </source>
</evidence>
<organism evidence="14">
    <name type="scientific">bioreactor metagenome</name>
    <dbReference type="NCBI Taxonomy" id="1076179"/>
    <lineage>
        <taxon>unclassified sequences</taxon>
        <taxon>metagenomes</taxon>
        <taxon>ecological metagenomes</taxon>
    </lineage>
</organism>
<dbReference type="CDD" id="cd07182">
    <property type="entry name" value="RNase_HII_bacteria_HII_like"/>
    <property type="match status" value="1"/>
</dbReference>
<evidence type="ECO:0000256" key="1">
    <source>
        <dbReference type="ARBA" id="ARBA00000077"/>
    </source>
</evidence>
<evidence type="ECO:0000256" key="7">
    <source>
        <dbReference type="ARBA" id="ARBA00022490"/>
    </source>
</evidence>
<gene>
    <name evidence="14" type="primary">rnhB_48</name>
    <name evidence="14" type="ORF">SDC9_182514</name>
</gene>
<dbReference type="GO" id="GO:0046872">
    <property type="term" value="F:metal ion binding"/>
    <property type="evidence" value="ECO:0007669"/>
    <property type="project" value="UniProtKB-KW"/>
</dbReference>
<keyword evidence="9" id="KW-0479">Metal-binding</keyword>
<dbReference type="InterPro" id="IPR024567">
    <property type="entry name" value="RNase_HII/HIII_dom"/>
</dbReference>
<evidence type="ECO:0000259" key="13">
    <source>
        <dbReference type="PROSITE" id="PS51975"/>
    </source>
</evidence>
<comment type="catalytic activity">
    <reaction evidence="1">
        <text>Endonucleolytic cleavage to 5'-phosphomonoester.</text>
        <dbReference type="EC" id="3.1.26.4"/>
    </reaction>
</comment>
<comment type="subcellular location">
    <subcellularLocation>
        <location evidence="3">Cytoplasm</location>
    </subcellularLocation>
</comment>
<evidence type="ECO:0000256" key="5">
    <source>
        <dbReference type="ARBA" id="ARBA00012180"/>
    </source>
</evidence>
<evidence type="ECO:0000256" key="12">
    <source>
        <dbReference type="ARBA" id="ARBA00023211"/>
    </source>
</evidence>
<evidence type="ECO:0000256" key="9">
    <source>
        <dbReference type="ARBA" id="ARBA00022723"/>
    </source>
</evidence>
<evidence type="ECO:0000256" key="8">
    <source>
        <dbReference type="ARBA" id="ARBA00022722"/>
    </source>
</evidence>
<protein>
    <recommendedName>
        <fullName evidence="6">Ribonuclease HII</fullName>
        <ecNumber evidence="5">3.1.26.4</ecNumber>
    </recommendedName>
</protein>
<evidence type="ECO:0000256" key="2">
    <source>
        <dbReference type="ARBA" id="ARBA00004065"/>
    </source>
</evidence>
<keyword evidence="10" id="KW-0255">Endonuclease</keyword>
<dbReference type="EMBL" id="VSSQ01088356">
    <property type="protein sequence ID" value="MPN35020.1"/>
    <property type="molecule type" value="Genomic_DNA"/>
</dbReference>
<name>A0A645H8J7_9ZZZZ</name>
<dbReference type="GO" id="GO:0004523">
    <property type="term" value="F:RNA-DNA hybrid ribonuclease activity"/>
    <property type="evidence" value="ECO:0007669"/>
    <property type="project" value="UniProtKB-EC"/>
</dbReference>
<dbReference type="InterPro" id="IPR001352">
    <property type="entry name" value="RNase_HII/HIII"/>
</dbReference>
<evidence type="ECO:0000256" key="10">
    <source>
        <dbReference type="ARBA" id="ARBA00022759"/>
    </source>
</evidence>
<accession>A0A645H8J7</accession>
<dbReference type="GO" id="GO:0003723">
    <property type="term" value="F:RNA binding"/>
    <property type="evidence" value="ECO:0007669"/>
    <property type="project" value="InterPro"/>
</dbReference>
<evidence type="ECO:0000256" key="6">
    <source>
        <dbReference type="ARBA" id="ARBA00019179"/>
    </source>
</evidence>
<dbReference type="InterPro" id="IPR036397">
    <property type="entry name" value="RNaseH_sf"/>
</dbReference>
<dbReference type="PANTHER" id="PTHR10954:SF23">
    <property type="entry name" value="RIBONUCLEASE"/>
    <property type="match status" value="1"/>
</dbReference>
<reference evidence="14" key="1">
    <citation type="submission" date="2019-08" db="EMBL/GenBank/DDBJ databases">
        <authorList>
            <person name="Kucharzyk K."/>
            <person name="Murdoch R.W."/>
            <person name="Higgins S."/>
            <person name="Loffler F."/>
        </authorList>
    </citation>
    <scope>NUCLEOTIDE SEQUENCE</scope>
</reference>
<evidence type="ECO:0000256" key="4">
    <source>
        <dbReference type="ARBA" id="ARBA00007383"/>
    </source>
</evidence>
<keyword evidence="8" id="KW-0540">Nuclease</keyword>
<dbReference type="GO" id="GO:0032299">
    <property type="term" value="C:ribonuclease H2 complex"/>
    <property type="evidence" value="ECO:0007669"/>
    <property type="project" value="TreeGrafter"/>
</dbReference>
<dbReference type="InterPro" id="IPR022898">
    <property type="entry name" value="RNase_HII"/>
</dbReference>
<evidence type="ECO:0000256" key="11">
    <source>
        <dbReference type="ARBA" id="ARBA00022801"/>
    </source>
</evidence>
<comment type="similarity">
    <text evidence="4">Belongs to the RNase HII family.</text>
</comment>
<dbReference type="InterPro" id="IPR012337">
    <property type="entry name" value="RNaseH-like_sf"/>
</dbReference>
<proteinExistence type="inferred from homology"/>
<dbReference type="EC" id="3.1.26.4" evidence="5"/>
<dbReference type="Pfam" id="PF01351">
    <property type="entry name" value="RNase_HII"/>
    <property type="match status" value="1"/>
</dbReference>
<keyword evidence="7" id="KW-0963">Cytoplasm</keyword>
<sequence>MKRATSLLRVRPQLLLVDGNIARGFDIPAIPVVKGDGKLPSVAAASILAKVLRDRFCEELDKQYPEYHFAQHKGYPTKEHRELIKKFGPCPAHRMTFLRNIIGEESDQLLLS</sequence>
<keyword evidence="11 14" id="KW-0378">Hydrolase</keyword>
<dbReference type="GO" id="GO:0006298">
    <property type="term" value="P:mismatch repair"/>
    <property type="evidence" value="ECO:0007669"/>
    <property type="project" value="TreeGrafter"/>
</dbReference>
<comment type="function">
    <text evidence="2">Endonuclease that specifically degrades the RNA of RNA-DNA hybrids.</text>
</comment>
<feature type="domain" description="RNase H type-2" evidence="13">
    <location>
        <begin position="1"/>
        <end position="112"/>
    </location>
</feature>